<organism evidence="3 4">
    <name type="scientific">Glossina brevipalpis</name>
    <dbReference type="NCBI Taxonomy" id="37001"/>
    <lineage>
        <taxon>Eukaryota</taxon>
        <taxon>Metazoa</taxon>
        <taxon>Ecdysozoa</taxon>
        <taxon>Arthropoda</taxon>
        <taxon>Hexapoda</taxon>
        <taxon>Insecta</taxon>
        <taxon>Pterygota</taxon>
        <taxon>Neoptera</taxon>
        <taxon>Endopterygota</taxon>
        <taxon>Diptera</taxon>
        <taxon>Brachycera</taxon>
        <taxon>Muscomorpha</taxon>
        <taxon>Hippoboscoidea</taxon>
        <taxon>Glossinidae</taxon>
        <taxon>Glossina</taxon>
    </lineage>
</organism>
<dbReference type="PANTHER" id="PTHR13723">
    <property type="entry name" value="ADAMTS A DISINTEGRIN AND METALLOPROTEASE WITH THROMBOSPONDIN MOTIFS PROTEASE"/>
    <property type="match status" value="1"/>
</dbReference>
<keyword evidence="2" id="KW-0732">Signal</keyword>
<feature type="compositionally biased region" description="Acidic residues" evidence="1">
    <location>
        <begin position="46"/>
        <end position="62"/>
    </location>
</feature>
<dbReference type="InterPro" id="IPR050439">
    <property type="entry name" value="ADAMTS_ADAMTS-like"/>
</dbReference>
<evidence type="ECO:0000256" key="1">
    <source>
        <dbReference type="SAM" id="MobiDB-lite"/>
    </source>
</evidence>
<sequence>MQFSIIRIFFIVVLWDLSCFMNTQLVTQTLDRTEILNRLSKGDGYNDDDEDDYDDDDEDNDYRDERFNNGSIAHTLGLSRQRSDNIINREGITYAWGRWEKWSRCWKSCVQIRKRLCIKRIRNSTITFLPHDETFYPNSSLDIPGCFGIRKKYRLCKDDKCKVIRKYQTHNEQCAVAYNHISYQGQYFTWFSQQTINYMENYINECILHCKAKETNHSISQTHAVIDGTPCQRPAIYYSHHYRGKAACVEGICRVSLFYFIKASLLSCIKCYMFALI</sequence>
<feature type="region of interest" description="Disordered" evidence="1">
    <location>
        <begin position="46"/>
        <end position="66"/>
    </location>
</feature>
<dbReference type="GO" id="GO:0031012">
    <property type="term" value="C:extracellular matrix"/>
    <property type="evidence" value="ECO:0007669"/>
    <property type="project" value="TreeGrafter"/>
</dbReference>
<dbReference type="Proteomes" id="UP000091820">
    <property type="component" value="Unassembled WGS sequence"/>
</dbReference>
<dbReference type="GO" id="GO:0006508">
    <property type="term" value="P:proteolysis"/>
    <property type="evidence" value="ECO:0007669"/>
    <property type="project" value="TreeGrafter"/>
</dbReference>
<evidence type="ECO:0000256" key="2">
    <source>
        <dbReference type="SAM" id="SignalP"/>
    </source>
</evidence>
<proteinExistence type="predicted"/>
<reference evidence="4" key="1">
    <citation type="submission" date="2014-03" db="EMBL/GenBank/DDBJ databases">
        <authorList>
            <person name="Aksoy S."/>
            <person name="Warren W."/>
            <person name="Wilson R.K."/>
        </authorList>
    </citation>
    <scope>NUCLEOTIDE SEQUENCE [LARGE SCALE GENOMIC DNA]</scope>
    <source>
        <strain evidence="4">IAEA</strain>
    </source>
</reference>
<dbReference type="VEuPathDB" id="VectorBase:GBRI008323"/>
<protein>
    <recommendedName>
        <fullName evidence="5">ADAMTS cysteine-rich domain-containing protein</fullName>
    </recommendedName>
</protein>
<keyword evidence="4" id="KW-1185">Reference proteome</keyword>
<evidence type="ECO:0008006" key="5">
    <source>
        <dbReference type="Google" id="ProtNLM"/>
    </source>
</evidence>
<name>A0A1A9W6U6_9MUSC</name>
<dbReference type="EnsemblMetazoa" id="GBRI008323-RA">
    <property type="protein sequence ID" value="GBRI008323-PA"/>
    <property type="gene ID" value="GBRI008323"/>
</dbReference>
<dbReference type="STRING" id="37001.A0A1A9W6U6"/>
<dbReference type="GO" id="GO:0004222">
    <property type="term" value="F:metalloendopeptidase activity"/>
    <property type="evidence" value="ECO:0007669"/>
    <property type="project" value="TreeGrafter"/>
</dbReference>
<dbReference type="GO" id="GO:0030198">
    <property type="term" value="P:extracellular matrix organization"/>
    <property type="evidence" value="ECO:0007669"/>
    <property type="project" value="TreeGrafter"/>
</dbReference>
<dbReference type="AlphaFoldDB" id="A0A1A9W6U6"/>
<feature type="signal peptide" evidence="2">
    <location>
        <begin position="1"/>
        <end position="25"/>
    </location>
</feature>
<dbReference type="PANTHER" id="PTHR13723:SF318">
    <property type="entry name" value="PEPTIDASE M12B DOMAIN-CONTAINING PROTEIN"/>
    <property type="match status" value="1"/>
</dbReference>
<accession>A0A1A9W6U6</accession>
<reference evidence="3" key="2">
    <citation type="submission" date="2020-05" db="UniProtKB">
        <authorList>
            <consortium name="EnsemblMetazoa"/>
        </authorList>
    </citation>
    <scope>IDENTIFICATION</scope>
    <source>
        <strain evidence="3">IAEA</strain>
    </source>
</reference>
<evidence type="ECO:0000313" key="4">
    <source>
        <dbReference type="Proteomes" id="UP000091820"/>
    </source>
</evidence>
<feature type="chain" id="PRO_5008400053" description="ADAMTS cysteine-rich domain-containing protein" evidence="2">
    <location>
        <begin position="26"/>
        <end position="277"/>
    </location>
</feature>
<evidence type="ECO:0000313" key="3">
    <source>
        <dbReference type="EnsemblMetazoa" id="GBRI008323-PA"/>
    </source>
</evidence>